<evidence type="ECO:0000313" key="1">
    <source>
        <dbReference type="EMBL" id="GIX98768.1"/>
    </source>
</evidence>
<accession>A0AAV4PR33</accession>
<gene>
    <name evidence="1" type="ORF">CDAR_451111</name>
</gene>
<evidence type="ECO:0000313" key="2">
    <source>
        <dbReference type="Proteomes" id="UP001054837"/>
    </source>
</evidence>
<comment type="caution">
    <text evidence="1">The sequence shown here is derived from an EMBL/GenBank/DDBJ whole genome shotgun (WGS) entry which is preliminary data.</text>
</comment>
<dbReference type="AlphaFoldDB" id="A0AAV4PR33"/>
<name>A0AAV4PR33_9ARAC</name>
<dbReference type="EMBL" id="BPLQ01003223">
    <property type="protein sequence ID" value="GIX98768.1"/>
    <property type="molecule type" value="Genomic_DNA"/>
</dbReference>
<organism evidence="1 2">
    <name type="scientific">Caerostris darwini</name>
    <dbReference type="NCBI Taxonomy" id="1538125"/>
    <lineage>
        <taxon>Eukaryota</taxon>
        <taxon>Metazoa</taxon>
        <taxon>Ecdysozoa</taxon>
        <taxon>Arthropoda</taxon>
        <taxon>Chelicerata</taxon>
        <taxon>Arachnida</taxon>
        <taxon>Araneae</taxon>
        <taxon>Araneomorphae</taxon>
        <taxon>Entelegynae</taxon>
        <taxon>Araneoidea</taxon>
        <taxon>Araneidae</taxon>
        <taxon>Caerostris</taxon>
    </lineage>
</organism>
<sequence>MIPVPSGYSLPWSLDKRVTLKVDPPVLRTFPLSEFNSSKWNLKGLAGDLKIIPELKRNDGWGAAYFQTKAQSNGIVIPINLRSHSPPHSLHPCCQTIDLPAVPKSGLNPSPNDFFLPPIPAFLLSQEMRRKGVVVIQGWRTADDVCVHGNGNRHEKQAFPAEGSPSFRSGAIALARGVEVERFACGSRLI</sequence>
<proteinExistence type="predicted"/>
<protein>
    <submittedName>
        <fullName evidence="1">Uncharacterized protein</fullName>
    </submittedName>
</protein>
<keyword evidence="2" id="KW-1185">Reference proteome</keyword>
<reference evidence="1 2" key="1">
    <citation type="submission" date="2021-06" db="EMBL/GenBank/DDBJ databases">
        <title>Caerostris darwini draft genome.</title>
        <authorList>
            <person name="Kono N."/>
            <person name="Arakawa K."/>
        </authorList>
    </citation>
    <scope>NUCLEOTIDE SEQUENCE [LARGE SCALE GENOMIC DNA]</scope>
</reference>
<dbReference type="Proteomes" id="UP001054837">
    <property type="component" value="Unassembled WGS sequence"/>
</dbReference>